<dbReference type="EMBL" id="JBBPBN010000001">
    <property type="protein sequence ID" value="KAK9045948.1"/>
    <property type="molecule type" value="Genomic_DNA"/>
</dbReference>
<name>A0ABR2U887_9ROSI</name>
<feature type="region of interest" description="Disordered" evidence="1">
    <location>
        <begin position="1"/>
        <end position="32"/>
    </location>
</feature>
<proteinExistence type="predicted"/>
<evidence type="ECO:0000256" key="1">
    <source>
        <dbReference type="SAM" id="MobiDB-lite"/>
    </source>
</evidence>
<keyword evidence="3" id="KW-1185">Reference proteome</keyword>
<evidence type="ECO:0000313" key="3">
    <source>
        <dbReference type="Proteomes" id="UP001396334"/>
    </source>
</evidence>
<evidence type="ECO:0000313" key="2">
    <source>
        <dbReference type="EMBL" id="KAK9045948.1"/>
    </source>
</evidence>
<dbReference type="Proteomes" id="UP001396334">
    <property type="component" value="Unassembled WGS sequence"/>
</dbReference>
<accession>A0ABR2U887</accession>
<gene>
    <name evidence="2" type="ORF">V6N11_051851</name>
</gene>
<feature type="compositionally biased region" description="Basic and acidic residues" evidence="1">
    <location>
        <begin position="16"/>
        <end position="29"/>
    </location>
</feature>
<protein>
    <submittedName>
        <fullName evidence="2">Uncharacterized protein</fullName>
    </submittedName>
</protein>
<comment type="caution">
    <text evidence="2">The sequence shown here is derived from an EMBL/GenBank/DDBJ whole genome shotgun (WGS) entry which is preliminary data.</text>
</comment>
<organism evidence="2 3">
    <name type="scientific">Hibiscus sabdariffa</name>
    <name type="common">roselle</name>
    <dbReference type="NCBI Taxonomy" id="183260"/>
    <lineage>
        <taxon>Eukaryota</taxon>
        <taxon>Viridiplantae</taxon>
        <taxon>Streptophyta</taxon>
        <taxon>Embryophyta</taxon>
        <taxon>Tracheophyta</taxon>
        <taxon>Spermatophyta</taxon>
        <taxon>Magnoliopsida</taxon>
        <taxon>eudicotyledons</taxon>
        <taxon>Gunneridae</taxon>
        <taxon>Pentapetalae</taxon>
        <taxon>rosids</taxon>
        <taxon>malvids</taxon>
        <taxon>Malvales</taxon>
        <taxon>Malvaceae</taxon>
        <taxon>Malvoideae</taxon>
        <taxon>Hibiscus</taxon>
    </lineage>
</organism>
<sequence>MLRTTKVPTPKLNNATRREKGKGKVESPVKDAPTSNEVWMKVLIIEDKIDDVTSTLGKVATTVQMLTLHKTCFVHMSIHGKKSSLAAMSRVSTVSFPEFPEFPPIIRNYDFSSDTTTK</sequence>
<reference evidence="2 3" key="1">
    <citation type="journal article" date="2024" name="G3 (Bethesda)">
        <title>Genome assembly of Hibiscus sabdariffa L. provides insights into metabolisms of medicinal natural products.</title>
        <authorList>
            <person name="Kim T."/>
        </authorList>
    </citation>
    <scope>NUCLEOTIDE SEQUENCE [LARGE SCALE GENOMIC DNA]</scope>
    <source>
        <strain evidence="2">TK-2024</strain>
        <tissue evidence="2">Old leaves</tissue>
    </source>
</reference>